<accession>A0A512DIA6</accession>
<dbReference type="Proteomes" id="UP000321523">
    <property type="component" value="Unassembled WGS sequence"/>
</dbReference>
<organism evidence="1 2">
    <name type="scientific">Skermanella aerolata</name>
    <dbReference type="NCBI Taxonomy" id="393310"/>
    <lineage>
        <taxon>Bacteria</taxon>
        <taxon>Pseudomonadati</taxon>
        <taxon>Pseudomonadota</taxon>
        <taxon>Alphaproteobacteria</taxon>
        <taxon>Rhodospirillales</taxon>
        <taxon>Azospirillaceae</taxon>
        <taxon>Skermanella</taxon>
    </lineage>
</organism>
<evidence type="ECO:0000313" key="1">
    <source>
        <dbReference type="EMBL" id="GEO36219.1"/>
    </source>
</evidence>
<gene>
    <name evidence="1" type="ORF">SAE02_03670</name>
</gene>
<comment type="caution">
    <text evidence="1">The sequence shown here is derived from an EMBL/GenBank/DDBJ whole genome shotgun (WGS) entry which is preliminary data.</text>
</comment>
<dbReference type="EMBL" id="BJYZ01000002">
    <property type="protein sequence ID" value="GEO36219.1"/>
    <property type="molecule type" value="Genomic_DNA"/>
</dbReference>
<sequence>MPDHIGRGILEDLLGGTVKQDDAKGAIHDDKGISREIEDLEQRIRHAGTTEYQCGPHPCHRIRTIHRR</sequence>
<name>A0A512DIA6_9PROT</name>
<dbReference type="AlphaFoldDB" id="A0A512DIA6"/>
<protein>
    <submittedName>
        <fullName evidence="1">Uncharacterized protein</fullName>
    </submittedName>
</protein>
<evidence type="ECO:0000313" key="2">
    <source>
        <dbReference type="Proteomes" id="UP000321523"/>
    </source>
</evidence>
<proteinExistence type="predicted"/>
<reference evidence="1 2" key="1">
    <citation type="submission" date="2019-07" db="EMBL/GenBank/DDBJ databases">
        <title>Whole genome shotgun sequence of Skermanella aerolata NBRC 106429.</title>
        <authorList>
            <person name="Hosoyama A."/>
            <person name="Uohara A."/>
            <person name="Ohji S."/>
            <person name="Ichikawa N."/>
        </authorList>
    </citation>
    <scope>NUCLEOTIDE SEQUENCE [LARGE SCALE GENOMIC DNA]</scope>
    <source>
        <strain evidence="1 2">NBRC 106429</strain>
    </source>
</reference>
<keyword evidence="2" id="KW-1185">Reference proteome</keyword>